<evidence type="ECO:0000313" key="1">
    <source>
        <dbReference type="EMBL" id="KAK9732602.1"/>
    </source>
</evidence>
<dbReference type="EMBL" id="JBDFQZ010000004">
    <property type="protein sequence ID" value="KAK9732602.1"/>
    <property type="molecule type" value="Genomic_DNA"/>
</dbReference>
<gene>
    <name evidence="1" type="ORF">RND81_04G009300</name>
</gene>
<dbReference type="PANTHER" id="PTHR34222:SF79">
    <property type="entry name" value="RETROVIRUS-RELATED POL POLYPROTEIN FROM TRANSPOSON TNT 1-94"/>
    <property type="match status" value="1"/>
</dbReference>
<comment type="caution">
    <text evidence="1">The sequence shown here is derived from an EMBL/GenBank/DDBJ whole genome shotgun (WGS) entry which is preliminary data.</text>
</comment>
<name>A0AAW1LGK3_SAPOF</name>
<proteinExistence type="predicted"/>
<keyword evidence="2" id="KW-1185">Reference proteome</keyword>
<dbReference type="PANTHER" id="PTHR34222">
    <property type="entry name" value="GAG_PRE-INTEGRS DOMAIN-CONTAINING PROTEIN"/>
    <property type="match status" value="1"/>
</dbReference>
<accession>A0AAW1LGK3</accession>
<protein>
    <submittedName>
        <fullName evidence="1">Uncharacterized protein</fullName>
    </submittedName>
</protein>
<evidence type="ECO:0000313" key="2">
    <source>
        <dbReference type="Proteomes" id="UP001443914"/>
    </source>
</evidence>
<reference evidence="1" key="1">
    <citation type="submission" date="2024-03" db="EMBL/GenBank/DDBJ databases">
        <title>WGS assembly of Saponaria officinalis var. Norfolk2.</title>
        <authorList>
            <person name="Jenkins J."/>
            <person name="Shu S."/>
            <person name="Grimwood J."/>
            <person name="Barry K."/>
            <person name="Goodstein D."/>
            <person name="Schmutz J."/>
            <person name="Leebens-Mack J."/>
            <person name="Osbourn A."/>
        </authorList>
    </citation>
    <scope>NUCLEOTIDE SEQUENCE [LARGE SCALE GENOMIC DNA]</scope>
    <source>
        <strain evidence="1">JIC</strain>
    </source>
</reference>
<dbReference type="Proteomes" id="UP001443914">
    <property type="component" value="Unassembled WGS sequence"/>
</dbReference>
<dbReference type="AlphaFoldDB" id="A0AAW1LGK3"/>
<organism evidence="1 2">
    <name type="scientific">Saponaria officinalis</name>
    <name type="common">Common soapwort</name>
    <name type="synonym">Lychnis saponaria</name>
    <dbReference type="NCBI Taxonomy" id="3572"/>
    <lineage>
        <taxon>Eukaryota</taxon>
        <taxon>Viridiplantae</taxon>
        <taxon>Streptophyta</taxon>
        <taxon>Embryophyta</taxon>
        <taxon>Tracheophyta</taxon>
        <taxon>Spermatophyta</taxon>
        <taxon>Magnoliopsida</taxon>
        <taxon>eudicotyledons</taxon>
        <taxon>Gunneridae</taxon>
        <taxon>Pentapetalae</taxon>
        <taxon>Caryophyllales</taxon>
        <taxon>Caryophyllaceae</taxon>
        <taxon>Caryophylleae</taxon>
        <taxon>Saponaria</taxon>
    </lineage>
</organism>
<sequence>MLKRILDRDSHLKLIQFLMGLNHQHEYVKTTILFMDLLPTLTKTFALLQNIDKQKQITDVVEVLAEANAYACADNSDGVASGSKKPKYNSYTGFNGVKTCSYCHQLGHTKEKCFKLKECSHCCRKGHAKKNCFGLRNSRNNKFDHGKGRGKSEYCRGRRGSHHADVIAYGNDDDYYPIDDIPANTNLFGASPQTYNTCGTEDSHMNDLVDTVMQKVLQALSDKPSPSLVSSTNFAGKSWRVLVR</sequence>